<evidence type="ECO:0000313" key="1">
    <source>
        <dbReference type="EMBL" id="QFZ26714.1"/>
    </source>
</evidence>
<name>A0ACD0WGL8_CLALS</name>
<protein>
    <submittedName>
        <fullName evidence="1">L-2-hydroxyglutarate dehydrogenase</fullName>
    </submittedName>
</protein>
<keyword evidence="2" id="KW-1185">Reference proteome</keyword>
<reference evidence="2" key="1">
    <citation type="journal article" date="2019" name="MBio">
        <title>Comparative genomics for the elucidation of multidrug resistance (MDR) in Candida lusitaniae.</title>
        <authorList>
            <person name="Kannan A."/>
            <person name="Asner S.A."/>
            <person name="Trachsel E."/>
            <person name="Kelly S."/>
            <person name="Parker J."/>
            <person name="Sanglard D."/>
        </authorList>
    </citation>
    <scope>NUCLEOTIDE SEQUENCE [LARGE SCALE GENOMIC DNA]</scope>
    <source>
        <strain evidence="2">P1</strain>
    </source>
</reference>
<evidence type="ECO:0000313" key="2">
    <source>
        <dbReference type="Proteomes" id="UP000326582"/>
    </source>
</evidence>
<sequence length="394" mass="42684">MLGMIRALRSFSMAPVRSADFSHIVIGGGVVGVAVAAKLQQSGQNVALLEQHPQLGMETTSRNSEVIHAGLYYPPDSLKARLCVRGKELLYSLDPRDVPYSQCGKWVVAQSAPEEEYLARLESAARALDIPVNRLTSNQCKAIHPRIRAKHGALESPSTGIVSAHALTAYLEASFLEQGGLVSLATRVEALEREASLAQYRAHCLDVSGERFEITADCVINAAGLHAPTVANMVLPPERHFQAHFAKGSYFSYQPESPSGQVTTRLIYPCPLPNATGLGTHLTLDLGGQIRFGPDLEWLDATDANDLDYTVARTNIEAAQRAISGYFPEIQVGDLHPAYSGVRPKISGREESARGFSDFYIREELPGFINMIGIESPGLTSAMAIGEHVTAMLM</sequence>
<dbReference type="EMBL" id="CP038485">
    <property type="protein sequence ID" value="QFZ26714.1"/>
    <property type="molecule type" value="Genomic_DNA"/>
</dbReference>
<gene>
    <name evidence="1" type="ORF">EJF14_20629</name>
</gene>
<proteinExistence type="predicted"/>
<organism evidence="1 2">
    <name type="scientific">Clavispora lusitaniae</name>
    <name type="common">Candida lusitaniae</name>
    <dbReference type="NCBI Taxonomy" id="36911"/>
    <lineage>
        <taxon>Eukaryota</taxon>
        <taxon>Fungi</taxon>
        <taxon>Dikarya</taxon>
        <taxon>Ascomycota</taxon>
        <taxon>Saccharomycotina</taxon>
        <taxon>Pichiomycetes</taxon>
        <taxon>Metschnikowiaceae</taxon>
        <taxon>Clavispora</taxon>
    </lineage>
</organism>
<accession>A0ACD0WGL8</accession>
<dbReference type="Proteomes" id="UP000326582">
    <property type="component" value="Chromosome 2"/>
</dbReference>